<comment type="caution">
    <text evidence="1">The sequence shown here is derived from an EMBL/GenBank/DDBJ whole genome shotgun (WGS) entry which is preliminary data.</text>
</comment>
<reference evidence="1" key="1">
    <citation type="submission" date="2021-01" db="EMBL/GenBank/DDBJ databases">
        <authorList>
            <consortium name="Genoscope - CEA"/>
            <person name="William W."/>
        </authorList>
    </citation>
    <scope>NUCLEOTIDE SEQUENCE</scope>
</reference>
<keyword evidence="2" id="KW-1185">Reference proteome</keyword>
<name>A0A8S1NN38_9CILI</name>
<sequence length="171" mass="20468">MKKKNQDDEIRFKMKQKYATISDWAFKTLETQRVQEIRAKSLYSGSIKIQHQEMYSFHYPSKSINTKKAQVIISQQPRIQNQCKINKKLIESNQIPRSLDQSYIEDSKKRNIDKKRVLQDQKVSKQFQAIHNKMKLIMDSYKNRERELLNYIVSLQQEIIVLKESQNDQTN</sequence>
<accession>A0A8S1NN38</accession>
<organism evidence="1 2">
    <name type="scientific">Paramecium sonneborni</name>
    <dbReference type="NCBI Taxonomy" id="65129"/>
    <lineage>
        <taxon>Eukaryota</taxon>
        <taxon>Sar</taxon>
        <taxon>Alveolata</taxon>
        <taxon>Ciliophora</taxon>
        <taxon>Intramacronucleata</taxon>
        <taxon>Oligohymenophorea</taxon>
        <taxon>Peniculida</taxon>
        <taxon>Parameciidae</taxon>
        <taxon>Paramecium</taxon>
    </lineage>
</organism>
<dbReference type="AlphaFoldDB" id="A0A8S1NN38"/>
<protein>
    <submittedName>
        <fullName evidence="1">Uncharacterized protein</fullName>
    </submittedName>
</protein>
<gene>
    <name evidence="1" type="ORF">PSON_ATCC_30995.1.T0610067</name>
</gene>
<dbReference type="Proteomes" id="UP000692954">
    <property type="component" value="Unassembled WGS sequence"/>
</dbReference>
<dbReference type="EMBL" id="CAJJDN010000061">
    <property type="protein sequence ID" value="CAD8093632.1"/>
    <property type="molecule type" value="Genomic_DNA"/>
</dbReference>
<evidence type="ECO:0000313" key="2">
    <source>
        <dbReference type="Proteomes" id="UP000692954"/>
    </source>
</evidence>
<proteinExistence type="predicted"/>
<evidence type="ECO:0000313" key="1">
    <source>
        <dbReference type="EMBL" id="CAD8093632.1"/>
    </source>
</evidence>